<dbReference type="Gene3D" id="3.10.20.30">
    <property type="match status" value="1"/>
</dbReference>
<dbReference type="Pfam" id="PF00111">
    <property type="entry name" value="Fer2"/>
    <property type="match status" value="1"/>
</dbReference>
<gene>
    <name evidence="7" type="ORF">JCR33_05740</name>
</gene>
<dbReference type="EMBL" id="JAEKJA010000003">
    <property type="protein sequence ID" value="MBJ3775180.1"/>
    <property type="molecule type" value="Genomic_DNA"/>
</dbReference>
<evidence type="ECO:0000256" key="3">
    <source>
        <dbReference type="ARBA" id="ARBA00023002"/>
    </source>
</evidence>
<keyword evidence="2" id="KW-0479">Metal-binding</keyword>
<evidence type="ECO:0000259" key="6">
    <source>
        <dbReference type="PROSITE" id="PS51085"/>
    </source>
</evidence>
<dbReference type="FunFam" id="1.10.150.120:FF:000003">
    <property type="entry name" value="Carbon monoxide dehydrogenase, small subunit"/>
    <property type="match status" value="1"/>
</dbReference>
<dbReference type="GO" id="GO:0046872">
    <property type="term" value="F:metal ion binding"/>
    <property type="evidence" value="ECO:0007669"/>
    <property type="project" value="UniProtKB-KW"/>
</dbReference>
<dbReference type="Proteomes" id="UP000609531">
    <property type="component" value="Unassembled WGS sequence"/>
</dbReference>
<dbReference type="GO" id="GO:0016491">
    <property type="term" value="F:oxidoreductase activity"/>
    <property type="evidence" value="ECO:0007669"/>
    <property type="project" value="UniProtKB-KW"/>
</dbReference>
<dbReference type="PROSITE" id="PS00197">
    <property type="entry name" value="2FE2S_FER_1"/>
    <property type="match status" value="1"/>
</dbReference>
<dbReference type="InterPro" id="IPR036884">
    <property type="entry name" value="2Fe-2S-bd_dom_sf"/>
</dbReference>
<dbReference type="InterPro" id="IPR051452">
    <property type="entry name" value="Diverse_Oxidoreductases"/>
</dbReference>
<dbReference type="InterPro" id="IPR036010">
    <property type="entry name" value="2Fe-2S_ferredoxin-like_sf"/>
</dbReference>
<dbReference type="PANTHER" id="PTHR44379">
    <property type="entry name" value="OXIDOREDUCTASE WITH IRON-SULFUR SUBUNIT"/>
    <property type="match status" value="1"/>
</dbReference>
<dbReference type="PANTHER" id="PTHR44379:SF8">
    <property type="entry name" value="XANTHINE DEHYDROGENASE IRON-SULFUR-BINDING SUBUNIT XDHC-RELATED"/>
    <property type="match status" value="1"/>
</dbReference>
<feature type="domain" description="2Fe-2S ferredoxin-type" evidence="6">
    <location>
        <begin position="4"/>
        <end position="80"/>
    </location>
</feature>
<dbReference type="SUPFAM" id="SSF54292">
    <property type="entry name" value="2Fe-2S ferredoxin-like"/>
    <property type="match status" value="1"/>
</dbReference>
<organism evidence="7 8">
    <name type="scientific">Acuticoccus mangrovi</name>
    <dbReference type="NCBI Taxonomy" id="2796142"/>
    <lineage>
        <taxon>Bacteria</taxon>
        <taxon>Pseudomonadati</taxon>
        <taxon>Pseudomonadota</taxon>
        <taxon>Alphaproteobacteria</taxon>
        <taxon>Hyphomicrobiales</taxon>
        <taxon>Amorphaceae</taxon>
        <taxon>Acuticoccus</taxon>
    </lineage>
</organism>
<dbReference type="InterPro" id="IPR006058">
    <property type="entry name" value="2Fe2S_fd_BS"/>
</dbReference>
<keyword evidence="3" id="KW-0560">Oxidoreductase</keyword>
<protein>
    <submittedName>
        <fullName evidence="7">(2Fe-2S)-binding protein</fullName>
    </submittedName>
</protein>
<comment type="caution">
    <text evidence="7">The sequence shown here is derived from an EMBL/GenBank/DDBJ whole genome shotgun (WGS) entry which is preliminary data.</text>
</comment>
<sequence>MAQKPIRFTHNGAERAVFVEEGANLLDVLRRGVGDLTPKYGCGQGTCGACTVIVDGAPRLSCLTLAETVDGGRVDTVAGLAEGNRLSALQEAFMSHFAAQCGYCTDGMLMSATALLKDNPRPTREEVVEAISGNLCRCTGYEAIIEAILTAAGSGGARRAG</sequence>
<dbReference type="Gene3D" id="1.10.150.120">
    <property type="entry name" value="[2Fe-2S]-binding domain"/>
    <property type="match status" value="1"/>
</dbReference>
<dbReference type="InterPro" id="IPR001041">
    <property type="entry name" value="2Fe-2S_ferredoxin-type"/>
</dbReference>
<dbReference type="RefSeq" id="WP_198881061.1">
    <property type="nucleotide sequence ID" value="NZ_JAEKJA010000003.1"/>
</dbReference>
<evidence type="ECO:0000256" key="2">
    <source>
        <dbReference type="ARBA" id="ARBA00022723"/>
    </source>
</evidence>
<dbReference type="Pfam" id="PF01799">
    <property type="entry name" value="Fer2_2"/>
    <property type="match status" value="1"/>
</dbReference>
<dbReference type="InterPro" id="IPR012675">
    <property type="entry name" value="Beta-grasp_dom_sf"/>
</dbReference>
<dbReference type="PROSITE" id="PS51085">
    <property type="entry name" value="2FE2S_FER_2"/>
    <property type="match status" value="1"/>
</dbReference>
<dbReference type="InterPro" id="IPR002888">
    <property type="entry name" value="2Fe-2S-bd"/>
</dbReference>
<dbReference type="SUPFAM" id="SSF47741">
    <property type="entry name" value="CO dehydrogenase ISP C-domain like"/>
    <property type="match status" value="1"/>
</dbReference>
<dbReference type="GO" id="GO:0051537">
    <property type="term" value="F:2 iron, 2 sulfur cluster binding"/>
    <property type="evidence" value="ECO:0007669"/>
    <property type="project" value="UniProtKB-KW"/>
</dbReference>
<evidence type="ECO:0000313" key="8">
    <source>
        <dbReference type="Proteomes" id="UP000609531"/>
    </source>
</evidence>
<keyword evidence="8" id="KW-1185">Reference proteome</keyword>
<keyword evidence="4" id="KW-0408">Iron</keyword>
<dbReference type="AlphaFoldDB" id="A0A934MFQ5"/>
<evidence type="ECO:0000313" key="7">
    <source>
        <dbReference type="EMBL" id="MBJ3775180.1"/>
    </source>
</evidence>
<keyword evidence="1" id="KW-0001">2Fe-2S</keyword>
<evidence type="ECO:0000256" key="1">
    <source>
        <dbReference type="ARBA" id="ARBA00022714"/>
    </source>
</evidence>
<dbReference type="CDD" id="cd00207">
    <property type="entry name" value="fer2"/>
    <property type="match status" value="1"/>
</dbReference>
<accession>A0A934MFQ5</accession>
<proteinExistence type="predicted"/>
<evidence type="ECO:0000256" key="4">
    <source>
        <dbReference type="ARBA" id="ARBA00023004"/>
    </source>
</evidence>
<keyword evidence="5" id="KW-0411">Iron-sulfur</keyword>
<reference evidence="7" key="1">
    <citation type="submission" date="2020-12" db="EMBL/GenBank/DDBJ databases">
        <title>Bacterial taxonomy.</title>
        <authorList>
            <person name="Pan X."/>
        </authorList>
    </citation>
    <scope>NUCLEOTIDE SEQUENCE</scope>
    <source>
        <strain evidence="7">B2012</strain>
    </source>
</reference>
<evidence type="ECO:0000256" key="5">
    <source>
        <dbReference type="ARBA" id="ARBA00023014"/>
    </source>
</evidence>
<name>A0A934MFQ5_9HYPH</name>